<comment type="similarity">
    <text evidence="6">Belongs to the methyltransferase superfamily. RNA methyltransferase RsmG family.</text>
</comment>
<evidence type="ECO:0000256" key="2">
    <source>
        <dbReference type="ARBA" id="ARBA00022552"/>
    </source>
</evidence>
<dbReference type="RefSeq" id="WP_074649875.1">
    <property type="nucleotide sequence ID" value="NZ_FOIL01000033.1"/>
</dbReference>
<keyword evidence="1 6" id="KW-0963">Cytoplasm</keyword>
<dbReference type="eggNOG" id="COG0357">
    <property type="taxonomic scope" value="Bacteria"/>
</dbReference>
<feature type="binding site" evidence="6">
    <location>
        <position position="87"/>
    </location>
    <ligand>
        <name>S-adenosyl-L-methionine</name>
        <dbReference type="ChEBI" id="CHEBI:59789"/>
    </ligand>
</feature>
<dbReference type="Proteomes" id="UP000199820">
    <property type="component" value="Unassembled WGS sequence"/>
</dbReference>
<dbReference type="CDD" id="cd02440">
    <property type="entry name" value="AdoMet_MTases"/>
    <property type="match status" value="1"/>
</dbReference>
<dbReference type="Gene3D" id="3.40.50.150">
    <property type="entry name" value="Vaccinia Virus protein VP39"/>
    <property type="match status" value="1"/>
</dbReference>
<dbReference type="GO" id="GO:0005829">
    <property type="term" value="C:cytosol"/>
    <property type="evidence" value="ECO:0007669"/>
    <property type="project" value="TreeGrafter"/>
</dbReference>
<dbReference type="Pfam" id="PF02527">
    <property type="entry name" value="GidB"/>
    <property type="match status" value="1"/>
</dbReference>
<dbReference type="InterPro" id="IPR003682">
    <property type="entry name" value="rRNA_ssu_MeTfrase_G"/>
</dbReference>
<dbReference type="AlphaFoldDB" id="A0A1I0GEN4"/>
<dbReference type="EMBL" id="FOIL01000033">
    <property type="protein sequence ID" value="SET69516.1"/>
    <property type="molecule type" value="Genomic_DNA"/>
</dbReference>
<name>A0A1I0GEN4_9FIRM</name>
<dbReference type="OrthoDB" id="9808773at2"/>
<comment type="function">
    <text evidence="6">Specifically methylates the N7 position of a guanine in 16S rRNA.</text>
</comment>
<evidence type="ECO:0000256" key="6">
    <source>
        <dbReference type="HAMAP-Rule" id="MF_00074"/>
    </source>
</evidence>
<evidence type="ECO:0000313" key="8">
    <source>
        <dbReference type="Proteomes" id="UP000199820"/>
    </source>
</evidence>
<accession>A0A1I0GEN4</accession>
<comment type="subcellular location">
    <subcellularLocation>
        <location evidence="6">Cytoplasm</location>
    </subcellularLocation>
</comment>
<sequence length="242" mass="27054">MNEEFVARLKREMSEMGISLTGKQTEQFYHYFEMLVEWNKVMNLTAITEMNDVITKHFTDSVSLIRAVKNPAEISGSLVDVGTGAGFPGIPLKIVFPDLDVTLVDSLGKRIRFLETCAEENGLSGIRAIHARAEDFGRMKEHREVYDICVSRAVANLATLSEYCIPLVKKGGLFAPYKSGKLEEEMQMADGAVKKLGGKIENITEFRLPNGDERKIVMIRKMTATPKIYPRKAGTPSKDPLH</sequence>
<evidence type="ECO:0000256" key="4">
    <source>
        <dbReference type="ARBA" id="ARBA00022679"/>
    </source>
</evidence>
<organism evidence="7 8">
    <name type="scientific">[Clostridium] aminophilum</name>
    <dbReference type="NCBI Taxonomy" id="1526"/>
    <lineage>
        <taxon>Bacteria</taxon>
        <taxon>Bacillati</taxon>
        <taxon>Bacillota</taxon>
        <taxon>Clostridia</taxon>
        <taxon>Lachnospirales</taxon>
        <taxon>Lachnospiraceae</taxon>
    </lineage>
</organism>
<dbReference type="GO" id="GO:0070043">
    <property type="term" value="F:rRNA (guanine-N7-)-methyltransferase activity"/>
    <property type="evidence" value="ECO:0007669"/>
    <property type="project" value="UniProtKB-UniRule"/>
</dbReference>
<keyword evidence="4 6" id="KW-0808">Transferase</keyword>
<keyword evidence="2 6" id="KW-0698">rRNA processing</keyword>
<gene>
    <name evidence="6" type="primary">rsmG</name>
    <name evidence="7" type="ORF">SAMN04487771_103315</name>
</gene>
<feature type="binding site" evidence="6">
    <location>
        <position position="152"/>
    </location>
    <ligand>
        <name>S-adenosyl-L-methionine</name>
        <dbReference type="ChEBI" id="CHEBI:59789"/>
    </ligand>
</feature>
<feature type="binding site" evidence="6">
    <location>
        <position position="82"/>
    </location>
    <ligand>
        <name>S-adenosyl-L-methionine</name>
        <dbReference type="ChEBI" id="CHEBI:59789"/>
    </ligand>
</feature>
<dbReference type="HAMAP" id="MF_00074">
    <property type="entry name" value="16SrRNA_methyltr_G"/>
    <property type="match status" value="1"/>
</dbReference>
<evidence type="ECO:0000256" key="1">
    <source>
        <dbReference type="ARBA" id="ARBA00022490"/>
    </source>
</evidence>
<dbReference type="PANTHER" id="PTHR31760:SF0">
    <property type="entry name" value="S-ADENOSYL-L-METHIONINE-DEPENDENT METHYLTRANSFERASES SUPERFAMILY PROTEIN"/>
    <property type="match status" value="1"/>
</dbReference>
<evidence type="ECO:0000313" key="7">
    <source>
        <dbReference type="EMBL" id="SET69516.1"/>
    </source>
</evidence>
<dbReference type="NCBIfam" id="TIGR00138">
    <property type="entry name" value="rsmG_gidB"/>
    <property type="match status" value="1"/>
</dbReference>
<evidence type="ECO:0000256" key="3">
    <source>
        <dbReference type="ARBA" id="ARBA00022603"/>
    </source>
</evidence>
<evidence type="ECO:0000256" key="5">
    <source>
        <dbReference type="ARBA" id="ARBA00022691"/>
    </source>
</evidence>
<keyword evidence="5 6" id="KW-0949">S-adenosyl-L-methionine</keyword>
<dbReference type="InterPro" id="IPR029063">
    <property type="entry name" value="SAM-dependent_MTases_sf"/>
</dbReference>
<dbReference type="SUPFAM" id="SSF53335">
    <property type="entry name" value="S-adenosyl-L-methionine-dependent methyltransferases"/>
    <property type="match status" value="1"/>
</dbReference>
<keyword evidence="8" id="KW-1185">Reference proteome</keyword>
<dbReference type="EC" id="2.1.1.-" evidence="6"/>
<feature type="binding site" evidence="6">
    <location>
        <begin position="133"/>
        <end position="134"/>
    </location>
    <ligand>
        <name>S-adenosyl-L-methionine</name>
        <dbReference type="ChEBI" id="CHEBI:59789"/>
    </ligand>
</feature>
<reference evidence="7 8" key="1">
    <citation type="submission" date="2016-10" db="EMBL/GenBank/DDBJ databases">
        <authorList>
            <person name="de Groot N.N."/>
        </authorList>
    </citation>
    <scope>NUCLEOTIDE SEQUENCE [LARGE SCALE GENOMIC DNA]</scope>
    <source>
        <strain evidence="7 8">KH1P1</strain>
    </source>
</reference>
<proteinExistence type="inferred from homology"/>
<dbReference type="STRING" id="1526.SAMN02910262_01080"/>
<dbReference type="FunFam" id="3.40.50.150:FF:000041">
    <property type="entry name" value="Ribosomal RNA small subunit methyltransferase G"/>
    <property type="match status" value="1"/>
</dbReference>
<comment type="caution">
    <text evidence="6">Lacks conserved residue(s) required for the propagation of feature annotation.</text>
</comment>
<protein>
    <recommendedName>
        <fullName evidence="6">Ribosomal RNA small subunit methyltransferase G</fullName>
        <ecNumber evidence="6">2.1.1.-</ecNumber>
    </recommendedName>
    <alternativeName>
        <fullName evidence="6">16S rRNA 7-methylguanosine methyltransferase</fullName>
        <shortName evidence="6">16S rRNA m7G methyltransferase</shortName>
    </alternativeName>
</protein>
<dbReference type="PIRSF" id="PIRSF003078">
    <property type="entry name" value="GidB"/>
    <property type="match status" value="1"/>
</dbReference>
<keyword evidence="3 6" id="KW-0489">Methyltransferase</keyword>
<dbReference type="PANTHER" id="PTHR31760">
    <property type="entry name" value="S-ADENOSYL-L-METHIONINE-DEPENDENT METHYLTRANSFERASES SUPERFAMILY PROTEIN"/>
    <property type="match status" value="1"/>
</dbReference>